<organism evidence="1 2">
    <name type="scientific">Lipomyces kononenkoae</name>
    <name type="common">Yeast</name>
    <dbReference type="NCBI Taxonomy" id="34357"/>
    <lineage>
        <taxon>Eukaryota</taxon>
        <taxon>Fungi</taxon>
        <taxon>Dikarya</taxon>
        <taxon>Ascomycota</taxon>
        <taxon>Saccharomycotina</taxon>
        <taxon>Lipomycetes</taxon>
        <taxon>Lipomycetales</taxon>
        <taxon>Lipomycetaceae</taxon>
        <taxon>Lipomyces</taxon>
    </lineage>
</organism>
<evidence type="ECO:0000313" key="2">
    <source>
        <dbReference type="Proteomes" id="UP001433508"/>
    </source>
</evidence>
<reference evidence="2" key="1">
    <citation type="journal article" date="2024" name="Front. Bioeng. Biotechnol.">
        <title>Genome-scale model development and genomic sequencing of the oleaginous clade Lipomyces.</title>
        <authorList>
            <person name="Czajka J.J."/>
            <person name="Han Y."/>
            <person name="Kim J."/>
            <person name="Mondo S.J."/>
            <person name="Hofstad B.A."/>
            <person name="Robles A."/>
            <person name="Haridas S."/>
            <person name="Riley R."/>
            <person name="LaButti K."/>
            <person name="Pangilinan J."/>
            <person name="Andreopoulos W."/>
            <person name="Lipzen A."/>
            <person name="Yan J."/>
            <person name="Wang M."/>
            <person name="Ng V."/>
            <person name="Grigoriev I.V."/>
            <person name="Spatafora J.W."/>
            <person name="Magnuson J.K."/>
            <person name="Baker S.E."/>
            <person name="Pomraning K.R."/>
        </authorList>
    </citation>
    <scope>NUCLEOTIDE SEQUENCE [LARGE SCALE GENOMIC DNA]</scope>
    <source>
        <strain evidence="2">CBS 7786</strain>
    </source>
</reference>
<proteinExistence type="predicted"/>
<protein>
    <submittedName>
        <fullName evidence="1">Tyrosine phosphatase family-domain-containing protein</fullName>
    </submittedName>
</protein>
<keyword evidence="2" id="KW-1185">Reference proteome</keyword>
<accession>A0ACC3T1G0</accession>
<evidence type="ECO:0000313" key="1">
    <source>
        <dbReference type="EMBL" id="KAK9237534.1"/>
    </source>
</evidence>
<name>A0ACC3T1G0_LIPKO</name>
<gene>
    <name evidence="1" type="ORF">V1525DRAFT_403875</name>
</gene>
<comment type="caution">
    <text evidence="1">The sequence shown here is derived from an EMBL/GenBank/DDBJ whole genome shotgun (WGS) entry which is preliminary data.</text>
</comment>
<dbReference type="Proteomes" id="UP001433508">
    <property type="component" value="Unassembled WGS sequence"/>
</dbReference>
<dbReference type="EMBL" id="MU971368">
    <property type="protein sequence ID" value="KAK9237534.1"/>
    <property type="molecule type" value="Genomic_DNA"/>
</dbReference>
<sequence>MAVEPPSTPNFAEERVEISFSLPSTSRSGAIVGILTTPTCPSYPPSVVIMMHGFGGHKNYCYQKFLAHKLAEKPLGLYSLRYDFRGCGESAGIESPNGRTLDEDFHDIKDVLHYVRDVMKLYVLALVGHSRGALAGLCYAVRFDHTIPNIVNCSGRFRAEQIRDRVARQSPTWEEDKGHWADVARYMKMQRVFIPANETYSLAKPNMNDVSRLPNSTSFLTIYGLKDTHISVNDSEMYANLLGNRHTLKFIPEADHNFYARNPETGERVSYNPQVVEIIADWISPESQRKRFLERTDYVGAITRWKSIDGVLNCRDLGGWKTRHGRYVRTGYIFRAAQMNGVTENGKAALIDLNISKSFDLRSHHECHMNGDYQIQGVDRQHVPLGLDGNMSPEEIVTNLERLSLGVEGFLMVYREFLEVGINAYRAILEHIRDQPDKPMIIHCTAGKDRTGVICALILMVAEVEPDHIAREYEMSKFGLQDECVRMLSSVSGVFVGKRLDFIETIMSSS</sequence>